<comment type="similarity">
    <text evidence="1">Belongs to the STK19 family.</text>
</comment>
<dbReference type="PANTHER" id="PTHR15243">
    <property type="entry name" value="SERINE/THREONINE-PROTEIN KINASE 19"/>
    <property type="match status" value="1"/>
</dbReference>
<evidence type="ECO:0000313" key="2">
    <source>
        <dbReference type="EMBL" id="NWU89961.1"/>
    </source>
</evidence>
<name>A0A7K6AJQ6_UPUEP</name>
<keyword evidence="2" id="KW-0418">Kinase</keyword>
<accession>A0A7K6AJQ6</accession>
<gene>
    <name evidence="2" type="primary">Stk19</name>
    <name evidence="2" type="ORF">UPUEPO_R14843</name>
</gene>
<dbReference type="GO" id="GO:0016301">
    <property type="term" value="F:kinase activity"/>
    <property type="evidence" value="ECO:0007669"/>
    <property type="project" value="UniProtKB-KW"/>
</dbReference>
<feature type="non-terminal residue" evidence="2">
    <location>
        <position position="72"/>
    </location>
</feature>
<dbReference type="Proteomes" id="UP000544127">
    <property type="component" value="Unassembled WGS sequence"/>
</dbReference>
<dbReference type="InterPro" id="IPR018865">
    <property type="entry name" value="STK19-like"/>
</dbReference>
<dbReference type="AlphaFoldDB" id="A0A7K6AJQ6"/>
<feature type="non-terminal residue" evidence="2">
    <location>
        <position position="1"/>
    </location>
</feature>
<dbReference type="GO" id="GO:0046579">
    <property type="term" value="P:positive regulation of Ras protein signal transduction"/>
    <property type="evidence" value="ECO:0007669"/>
    <property type="project" value="TreeGrafter"/>
</dbReference>
<dbReference type="OrthoDB" id="10261701at2759"/>
<evidence type="ECO:0000256" key="1">
    <source>
        <dbReference type="ARBA" id="ARBA00093458"/>
    </source>
</evidence>
<protein>
    <submittedName>
        <fullName evidence="2">STK19 kinase</fullName>
    </submittedName>
</protein>
<dbReference type="EMBL" id="VZRI01001881">
    <property type="protein sequence ID" value="NWU89961.1"/>
    <property type="molecule type" value="Genomic_DNA"/>
</dbReference>
<keyword evidence="3" id="KW-1185">Reference proteome</keyword>
<proteinExistence type="inferred from homology"/>
<keyword evidence="2" id="KW-0808">Transferase</keyword>
<reference evidence="2 3" key="1">
    <citation type="submission" date="2019-09" db="EMBL/GenBank/DDBJ databases">
        <title>Bird 10,000 Genomes (B10K) Project - Family phase.</title>
        <authorList>
            <person name="Zhang G."/>
        </authorList>
    </citation>
    <scope>NUCLEOTIDE SEQUENCE [LARGE SCALE GENOMIC DNA]</scope>
    <source>
        <strain evidence="2">B10K-DU-012-37</strain>
    </source>
</reference>
<evidence type="ECO:0000313" key="3">
    <source>
        <dbReference type="Proteomes" id="UP000544127"/>
    </source>
</evidence>
<dbReference type="PANTHER" id="PTHR15243:SF0">
    <property type="entry name" value="SERINE_THREONINE-PROTEIN KINASE 19"/>
    <property type="match status" value="1"/>
</dbReference>
<organism evidence="2 3">
    <name type="scientific">Upupa epops</name>
    <name type="common">Eurasian hoopoe</name>
    <dbReference type="NCBI Taxonomy" id="57439"/>
    <lineage>
        <taxon>Eukaryota</taxon>
        <taxon>Metazoa</taxon>
        <taxon>Chordata</taxon>
        <taxon>Craniata</taxon>
        <taxon>Vertebrata</taxon>
        <taxon>Euteleostomi</taxon>
        <taxon>Archelosauria</taxon>
        <taxon>Archosauria</taxon>
        <taxon>Dinosauria</taxon>
        <taxon>Saurischia</taxon>
        <taxon>Theropoda</taxon>
        <taxon>Coelurosauria</taxon>
        <taxon>Aves</taxon>
        <taxon>Neognathae</taxon>
        <taxon>Neoaves</taxon>
        <taxon>Telluraves</taxon>
        <taxon>Coraciimorphae</taxon>
        <taxon>Bucerotiformes</taxon>
        <taxon>Upupidae</taxon>
        <taxon>Upupa</taxon>
    </lineage>
</organism>
<comment type="caution">
    <text evidence="2">The sequence shown here is derived from an EMBL/GenBank/DDBJ whole genome shotgun (WGS) entry which is preliminary data.</text>
</comment>
<sequence>PHGAPEPTGRRALLAVIRRSRHREVPRGELLQRRPPPGTQLGVPYLLHDLLGAHLLRSVPTTSGPMLRLAET</sequence>